<protein>
    <submittedName>
        <fullName evidence="1">6515_t:CDS:1</fullName>
    </submittedName>
</protein>
<evidence type="ECO:0000313" key="2">
    <source>
        <dbReference type="Proteomes" id="UP000789525"/>
    </source>
</evidence>
<feature type="non-terminal residue" evidence="1">
    <location>
        <position position="1"/>
    </location>
</feature>
<name>A0ACA9PDY9_9GLOM</name>
<proteinExistence type="predicted"/>
<comment type="caution">
    <text evidence="1">The sequence shown here is derived from an EMBL/GenBank/DDBJ whole genome shotgun (WGS) entry which is preliminary data.</text>
</comment>
<keyword evidence="2" id="KW-1185">Reference proteome</keyword>
<accession>A0ACA9PDY9</accession>
<organism evidence="1 2">
    <name type="scientific">Acaulospora colombiana</name>
    <dbReference type="NCBI Taxonomy" id="27376"/>
    <lineage>
        <taxon>Eukaryota</taxon>
        <taxon>Fungi</taxon>
        <taxon>Fungi incertae sedis</taxon>
        <taxon>Mucoromycota</taxon>
        <taxon>Glomeromycotina</taxon>
        <taxon>Glomeromycetes</taxon>
        <taxon>Diversisporales</taxon>
        <taxon>Acaulosporaceae</taxon>
        <taxon>Acaulospora</taxon>
    </lineage>
</organism>
<evidence type="ECO:0000313" key="1">
    <source>
        <dbReference type="EMBL" id="CAG8701949.1"/>
    </source>
</evidence>
<gene>
    <name evidence="1" type="ORF">ACOLOM_LOCUS10285</name>
</gene>
<feature type="non-terminal residue" evidence="1">
    <location>
        <position position="316"/>
    </location>
</feature>
<reference evidence="1" key="1">
    <citation type="submission" date="2021-06" db="EMBL/GenBank/DDBJ databases">
        <authorList>
            <person name="Kallberg Y."/>
            <person name="Tangrot J."/>
            <person name="Rosling A."/>
        </authorList>
    </citation>
    <scope>NUCLEOTIDE SEQUENCE</scope>
    <source>
        <strain evidence="1">CL356</strain>
    </source>
</reference>
<dbReference type="EMBL" id="CAJVPT010032590">
    <property type="protein sequence ID" value="CAG8701949.1"/>
    <property type="molecule type" value="Genomic_DNA"/>
</dbReference>
<dbReference type="Proteomes" id="UP000789525">
    <property type="component" value="Unassembled WGS sequence"/>
</dbReference>
<sequence length="316" mass="37372">LLKSDEVNKLDDGVKSRRPKEITRRDSSDPDCKGDFNYKISISDDTRKKECNIKNLSYNRVDRSSRIEREASQIDNKRPGIQNKKGLLASISRTSTGRWASPQPPSPSEARKPSGSKKTRGTLSHAFDPNKKPKLRWTEEEDCLLLELVKTHGKDWNKLSEILGRPYNAVSYRYTWITSKTWTPEETARLHEALKEFGDENEDSWSKIKERFPDRTLEELKHNFKQYGSLNPKSDKPLTNVGTWTNEELEKFEEALDKYAGEWKKYELAEYEELWRKISEEVKTRSGRQCRRMYYWQYSRPYEFDTRIKYEKFNTE</sequence>